<sequence>RQNSQKIRESLYHQRRFGDETELYQIFRKGLVQYLPILQFLLVHLLRSKAETGIVYIDEIDKIARKSENPSITRASSLRLRTEVTTGRRPTNSGMKPRMPSGLSGLLPEKT</sequence>
<dbReference type="Gene3D" id="3.40.50.300">
    <property type="entry name" value="P-loop containing nucleotide triphosphate hydrolases"/>
    <property type="match status" value="1"/>
</dbReference>
<feature type="region of interest" description="Disordered" evidence="1">
    <location>
        <begin position="74"/>
        <end position="111"/>
    </location>
</feature>
<dbReference type="AlphaFoldDB" id="A0A6V8PNU2"/>
<evidence type="ECO:0000256" key="1">
    <source>
        <dbReference type="SAM" id="MobiDB-lite"/>
    </source>
</evidence>
<evidence type="ECO:0000313" key="2">
    <source>
        <dbReference type="EMBL" id="GFP33918.1"/>
    </source>
</evidence>
<gene>
    <name evidence="2" type="ORF">HKBW3S42_02257</name>
</gene>
<feature type="non-terminal residue" evidence="2">
    <location>
        <position position="1"/>
    </location>
</feature>
<evidence type="ECO:0000313" key="3">
    <source>
        <dbReference type="Proteomes" id="UP000568877"/>
    </source>
</evidence>
<comment type="caution">
    <text evidence="2">The sequence shown here is derived from an EMBL/GenBank/DDBJ whole genome shotgun (WGS) entry which is preliminary data.</text>
</comment>
<dbReference type="Proteomes" id="UP000568877">
    <property type="component" value="Unassembled WGS sequence"/>
</dbReference>
<dbReference type="InterPro" id="IPR027417">
    <property type="entry name" value="P-loop_NTPase"/>
</dbReference>
<protein>
    <submittedName>
        <fullName evidence="2">Uncharacterized protein</fullName>
    </submittedName>
</protein>
<dbReference type="EMBL" id="BLSA01000808">
    <property type="protein sequence ID" value="GFP33918.1"/>
    <property type="molecule type" value="Genomic_DNA"/>
</dbReference>
<name>A0A6V8PNU2_9ACTN</name>
<proteinExistence type="predicted"/>
<reference evidence="2 3" key="1">
    <citation type="journal article" date="2020" name="Front. Microbiol.">
        <title>Single-cell genomics of novel Actinobacteria with the Wood-Ljungdahl pathway discovered in a serpentinizing system.</title>
        <authorList>
            <person name="Merino N."/>
            <person name="Kawai M."/>
            <person name="Boyd E.S."/>
            <person name="Colman D.R."/>
            <person name="McGlynn S.E."/>
            <person name="Nealson K.H."/>
            <person name="Kurokawa K."/>
            <person name="Hongoh Y."/>
        </authorList>
    </citation>
    <scope>NUCLEOTIDE SEQUENCE [LARGE SCALE GENOMIC DNA]</scope>
    <source>
        <strain evidence="2 3">S42</strain>
    </source>
</reference>
<organism evidence="2 3">
    <name type="scientific">Candidatus Hakubella thermalkaliphila</name>
    <dbReference type="NCBI Taxonomy" id="2754717"/>
    <lineage>
        <taxon>Bacteria</taxon>
        <taxon>Bacillati</taxon>
        <taxon>Actinomycetota</taxon>
        <taxon>Actinomycetota incertae sedis</taxon>
        <taxon>Candidatus Hakubellales</taxon>
        <taxon>Candidatus Hakubellaceae</taxon>
        <taxon>Candidatus Hakubella</taxon>
    </lineage>
</organism>
<feature type="compositionally biased region" description="Polar residues" evidence="1">
    <location>
        <begin position="83"/>
        <end position="94"/>
    </location>
</feature>
<accession>A0A6V8PNU2</accession>